<dbReference type="AlphaFoldDB" id="A0A7I9VLB2"/>
<dbReference type="InterPro" id="IPR014710">
    <property type="entry name" value="RmlC-like_jellyroll"/>
</dbReference>
<dbReference type="EMBL" id="BJTG01000004">
    <property type="protein sequence ID" value="GEJ57206.1"/>
    <property type="molecule type" value="Genomic_DNA"/>
</dbReference>
<gene>
    <name evidence="2" type="ORF">AMYX_19470</name>
</gene>
<evidence type="ECO:0000259" key="1">
    <source>
        <dbReference type="Pfam" id="PF07883"/>
    </source>
</evidence>
<protein>
    <recommendedName>
        <fullName evidence="1">Cupin type-2 domain-containing protein</fullName>
    </recommendedName>
</protein>
<keyword evidence="3" id="KW-1185">Reference proteome</keyword>
<dbReference type="Gene3D" id="2.60.120.10">
    <property type="entry name" value="Jelly Rolls"/>
    <property type="match status" value="1"/>
</dbReference>
<feature type="domain" description="Cupin type-2" evidence="1">
    <location>
        <begin position="31"/>
        <end position="95"/>
    </location>
</feature>
<dbReference type="RefSeq" id="WP_176064682.1">
    <property type="nucleotide sequence ID" value="NZ_BJTG01000004.1"/>
</dbReference>
<organism evidence="2 3">
    <name type="scientific">Anaeromyxobacter diazotrophicus</name>
    <dbReference type="NCBI Taxonomy" id="2590199"/>
    <lineage>
        <taxon>Bacteria</taxon>
        <taxon>Pseudomonadati</taxon>
        <taxon>Myxococcota</taxon>
        <taxon>Myxococcia</taxon>
        <taxon>Myxococcales</taxon>
        <taxon>Cystobacterineae</taxon>
        <taxon>Anaeromyxobacteraceae</taxon>
        <taxon>Anaeromyxobacter</taxon>
    </lineage>
</organism>
<dbReference type="Proteomes" id="UP000503640">
    <property type="component" value="Unassembled WGS sequence"/>
</dbReference>
<dbReference type="Pfam" id="PF07883">
    <property type="entry name" value="Cupin_2"/>
    <property type="match status" value="1"/>
</dbReference>
<reference evidence="3" key="1">
    <citation type="journal article" date="2020" name="Appl. Environ. Microbiol.">
        <title>Diazotrophic Anaeromyxobacter Isolates from Soils.</title>
        <authorList>
            <person name="Masuda Y."/>
            <person name="Yamanaka H."/>
            <person name="Xu Z.X."/>
            <person name="Shiratori Y."/>
            <person name="Aono T."/>
            <person name="Amachi S."/>
            <person name="Senoo K."/>
            <person name="Itoh H."/>
        </authorList>
    </citation>
    <scope>NUCLEOTIDE SEQUENCE [LARGE SCALE GENOMIC DNA]</scope>
    <source>
        <strain evidence="3">R267</strain>
    </source>
</reference>
<accession>A0A7I9VLB2</accession>
<evidence type="ECO:0000313" key="2">
    <source>
        <dbReference type="EMBL" id="GEJ57206.1"/>
    </source>
</evidence>
<dbReference type="InterPro" id="IPR013096">
    <property type="entry name" value="Cupin_2"/>
</dbReference>
<sequence>MKTFDQPKRVEKPWGHELWWAQTDRYVGKLLHVKAGHQLSLQYHRKKDETIHLWSGQLTLVLDEDGSGLTEHRLSPGESYRVKPGTKHRMIAVTDCDILEASTPEVEDVVRLEDSYGRAG</sequence>
<dbReference type="SUPFAM" id="SSF51182">
    <property type="entry name" value="RmlC-like cupins"/>
    <property type="match status" value="1"/>
</dbReference>
<comment type="caution">
    <text evidence="2">The sequence shown here is derived from an EMBL/GenBank/DDBJ whole genome shotgun (WGS) entry which is preliminary data.</text>
</comment>
<dbReference type="InterPro" id="IPR011051">
    <property type="entry name" value="RmlC_Cupin_sf"/>
</dbReference>
<name>A0A7I9VLB2_9BACT</name>
<proteinExistence type="predicted"/>
<evidence type="ECO:0000313" key="3">
    <source>
        <dbReference type="Proteomes" id="UP000503640"/>
    </source>
</evidence>